<proteinExistence type="inferred from homology"/>
<dbReference type="EMBL" id="NAJO01000044">
    <property type="protein sequence ID" value="OQN98752.1"/>
    <property type="molecule type" value="Genomic_DNA"/>
</dbReference>
<feature type="compositionally biased region" description="Basic and acidic residues" evidence="2">
    <location>
        <begin position="632"/>
        <end position="644"/>
    </location>
</feature>
<dbReference type="InterPro" id="IPR008862">
    <property type="entry name" value="Tcp11"/>
</dbReference>
<dbReference type="AlphaFoldDB" id="A0A1V8SHY5"/>
<sequence>MDMYATFLQGASKTPPITPDTLAELDMPRIINNPKLRHDVNFDRELHFRPNLDGAKGKEKVKTADEYWHALEPEVYLLNKARRILKGTDDETTIKFWRAVMTKSRKRLRKVFEVVRNVLSTLVSDADQVEVEDRLDVDHLFQEIDNGTYGLADLAKWLATVMKKHCAPMRDHVVDEMQCAISQGVFSNNEAALCDGLRRLLKLLEDMRLDVTNHQIRAMRPMLIPDTLTFRRLYDLHRAKMQMWNSNDSSSWLETAHRLYRLYSCKHDGEVSEVLADERSSQCVKILQECRSKLCDTQSVAQVHLNTAYLSSAIRAVFRDSRDRNSPEQETVVDPARARARPGGHAASRILKCCSSLSLVSFRRKSYKSLRALLYGLALHLFVPVVLAQDQIDTSISIAPDTVLADISEPGFAFDQYSATVTSTTIVLLGVIWTIWVARRPWRKCVIPPSYHVFSGFAIACAGYVMRGAGEDREVQRVATALWCLFILPGLAKLARPLRHPLLYLVFLITVPVALALHLAASGWTNSDISDTVLTAGPVGLPAWAVFVHLCQRGHEEWPETDEVAGESDNDETEDDEDSSSDNTRTGSSDGPWAFLSAQYLGFMAYFRRSTTERSRAPDEEHGMPDQTIPDAHADSSGRLHPIAERQPPLASGSLGRDSGTFTIGRDSFENTDSLAGAGVGSH</sequence>
<evidence type="ECO:0000256" key="1">
    <source>
        <dbReference type="ARBA" id="ARBA00010954"/>
    </source>
</evidence>
<dbReference type="PANTHER" id="PTHR12832:SF11">
    <property type="entry name" value="LD23868P"/>
    <property type="match status" value="1"/>
</dbReference>
<keyword evidence="3" id="KW-1133">Transmembrane helix</keyword>
<feature type="region of interest" description="Disordered" evidence="2">
    <location>
        <begin position="558"/>
        <end position="590"/>
    </location>
</feature>
<feature type="compositionally biased region" description="Acidic residues" evidence="2">
    <location>
        <begin position="559"/>
        <end position="580"/>
    </location>
</feature>
<dbReference type="Pfam" id="PF05794">
    <property type="entry name" value="Tcp11"/>
    <property type="match status" value="1"/>
</dbReference>
<evidence type="ECO:0000256" key="2">
    <source>
        <dbReference type="SAM" id="MobiDB-lite"/>
    </source>
</evidence>
<name>A0A1V8SHY5_9PEZI</name>
<dbReference type="GO" id="GO:0010737">
    <property type="term" value="P:protein kinase A signaling"/>
    <property type="evidence" value="ECO:0007669"/>
    <property type="project" value="TreeGrafter"/>
</dbReference>
<dbReference type="InParanoid" id="A0A1V8SHY5"/>
<feature type="transmembrane region" description="Helical" evidence="3">
    <location>
        <begin position="502"/>
        <end position="521"/>
    </location>
</feature>
<dbReference type="Proteomes" id="UP000192596">
    <property type="component" value="Unassembled WGS sequence"/>
</dbReference>
<reference evidence="5" key="1">
    <citation type="submission" date="2017-03" db="EMBL/GenBank/DDBJ databases">
        <title>Genomes of endolithic fungi from Antarctica.</title>
        <authorList>
            <person name="Coleine C."/>
            <person name="Masonjones S."/>
            <person name="Stajich J.E."/>
        </authorList>
    </citation>
    <scope>NUCLEOTIDE SEQUENCE [LARGE SCALE GENOMIC DNA]</scope>
    <source>
        <strain evidence="5">CCFEE 5527</strain>
    </source>
</reference>
<keyword evidence="3" id="KW-0472">Membrane</keyword>
<evidence type="ECO:0000313" key="5">
    <source>
        <dbReference type="Proteomes" id="UP000192596"/>
    </source>
</evidence>
<dbReference type="STRING" id="1507870.A0A1V8SHY5"/>
<gene>
    <name evidence="4" type="ORF">B0A48_15418</name>
</gene>
<keyword evidence="5" id="KW-1185">Reference proteome</keyword>
<organism evidence="4 5">
    <name type="scientific">Cryoendolithus antarcticus</name>
    <dbReference type="NCBI Taxonomy" id="1507870"/>
    <lineage>
        <taxon>Eukaryota</taxon>
        <taxon>Fungi</taxon>
        <taxon>Dikarya</taxon>
        <taxon>Ascomycota</taxon>
        <taxon>Pezizomycotina</taxon>
        <taxon>Dothideomycetes</taxon>
        <taxon>Dothideomycetidae</taxon>
        <taxon>Cladosporiales</taxon>
        <taxon>Cladosporiaceae</taxon>
        <taxon>Cryoendolithus</taxon>
    </lineage>
</organism>
<evidence type="ECO:0000256" key="3">
    <source>
        <dbReference type="SAM" id="Phobius"/>
    </source>
</evidence>
<feature type="compositionally biased region" description="Basic and acidic residues" evidence="2">
    <location>
        <begin position="612"/>
        <end position="624"/>
    </location>
</feature>
<comment type="similarity">
    <text evidence="1">Belongs to the TCP11 family.</text>
</comment>
<keyword evidence="3" id="KW-0812">Transmembrane</keyword>
<dbReference type="PANTHER" id="PTHR12832">
    <property type="entry name" value="TESTIS-SPECIFIC PROTEIN PBS13 T-COMPLEX 11"/>
    <property type="match status" value="1"/>
</dbReference>
<accession>A0A1V8SHY5</accession>
<feature type="transmembrane region" description="Helical" evidence="3">
    <location>
        <begin position="417"/>
        <end position="438"/>
    </location>
</feature>
<protein>
    <submittedName>
        <fullName evidence="4">Uncharacterized protein</fullName>
    </submittedName>
</protein>
<feature type="transmembrane region" description="Helical" evidence="3">
    <location>
        <begin position="450"/>
        <end position="466"/>
    </location>
</feature>
<comment type="caution">
    <text evidence="4">The sequence shown here is derived from an EMBL/GenBank/DDBJ whole genome shotgun (WGS) entry which is preliminary data.</text>
</comment>
<evidence type="ECO:0000313" key="4">
    <source>
        <dbReference type="EMBL" id="OQN98752.1"/>
    </source>
</evidence>
<feature type="region of interest" description="Disordered" evidence="2">
    <location>
        <begin position="321"/>
        <end position="340"/>
    </location>
</feature>
<feature type="region of interest" description="Disordered" evidence="2">
    <location>
        <begin position="612"/>
        <end position="683"/>
    </location>
</feature>
<dbReference type="OrthoDB" id="276323at2759"/>
<feature type="transmembrane region" description="Helical" evidence="3">
    <location>
        <begin position="478"/>
        <end position="495"/>
    </location>
</feature>